<dbReference type="Gene3D" id="3.30.1380.10">
    <property type="match status" value="1"/>
</dbReference>
<accession>A0A1Y2PI17</accession>
<proteinExistence type="predicted"/>
<feature type="transmembrane region" description="Helical" evidence="1">
    <location>
        <begin position="189"/>
        <end position="208"/>
    </location>
</feature>
<evidence type="ECO:0000313" key="4">
    <source>
        <dbReference type="Proteomes" id="UP000194221"/>
    </source>
</evidence>
<comment type="caution">
    <text evidence="3">The sequence shown here is derived from an EMBL/GenBank/DDBJ whole genome shotgun (WGS) entry which is preliminary data.</text>
</comment>
<dbReference type="InParanoid" id="A0A1Y2PI17"/>
<dbReference type="Proteomes" id="UP000194221">
    <property type="component" value="Unassembled WGS sequence"/>
</dbReference>
<keyword evidence="1" id="KW-1133">Transmembrane helix</keyword>
<keyword evidence="4" id="KW-1185">Reference proteome</keyword>
<feature type="domain" description="Peptidase M15A C-terminal" evidence="2">
    <location>
        <begin position="67"/>
        <end position="160"/>
    </location>
</feature>
<evidence type="ECO:0000256" key="1">
    <source>
        <dbReference type="SAM" id="Phobius"/>
    </source>
</evidence>
<keyword evidence="1" id="KW-0472">Membrane</keyword>
<dbReference type="OrthoDB" id="1494639at2"/>
<dbReference type="EMBL" id="LAPZ01000001">
    <property type="protein sequence ID" value="OSY89318.1"/>
    <property type="molecule type" value="Genomic_DNA"/>
</dbReference>
<sequence length="213" mass="24632">MTGENHLSPYRESYGANIRKKYFQPKAPLTGDIDRSIKLAKNLYLYELVEKSFIRPEEKNLFTYVPMHVKIPEMFQLLRDALGKPITVTSFFRSERHEFHEGRSGTSQHTHGKAIDLTGVGLVDLIQEAVDTKNDLYHKLRNMGVRGIGIYKTKNFVHLDFRENIWNDFTLWTGDDDKEKKNESLSLKVIGFVVATVFIVVGGIRALFKRKKR</sequence>
<dbReference type="SUPFAM" id="SSF55166">
    <property type="entry name" value="Hedgehog/DD-peptidase"/>
    <property type="match status" value="1"/>
</dbReference>
<evidence type="ECO:0000259" key="2">
    <source>
        <dbReference type="Pfam" id="PF08291"/>
    </source>
</evidence>
<keyword evidence="1" id="KW-0812">Transmembrane</keyword>
<dbReference type="AlphaFoldDB" id="A0A1Y2PI17"/>
<name>A0A1Y2PI17_9FLAO</name>
<dbReference type="InterPro" id="IPR009045">
    <property type="entry name" value="Zn_M74/Hedgehog-like"/>
</dbReference>
<protein>
    <recommendedName>
        <fullName evidence="2">Peptidase M15A C-terminal domain-containing protein</fullName>
    </recommendedName>
</protein>
<evidence type="ECO:0000313" key="3">
    <source>
        <dbReference type="EMBL" id="OSY89318.1"/>
    </source>
</evidence>
<dbReference type="STRING" id="1635173.WH52_01375"/>
<dbReference type="Pfam" id="PF08291">
    <property type="entry name" value="Peptidase_M15_3"/>
    <property type="match status" value="1"/>
</dbReference>
<dbReference type="InterPro" id="IPR013230">
    <property type="entry name" value="Peptidase_M15A_C"/>
</dbReference>
<gene>
    <name evidence="3" type="ORF">WH52_01375</name>
</gene>
<reference evidence="3 4" key="1">
    <citation type="submission" date="2015-03" db="EMBL/GenBank/DDBJ databases">
        <title>Genome sequence of Tenacibaculum sp. S2-2, isolated from intestinal microbiota of sea cucumber, Apostichopus japonicas.</title>
        <authorList>
            <person name="Shao Z."/>
            <person name="Wang L."/>
            <person name="Li X."/>
        </authorList>
    </citation>
    <scope>NUCLEOTIDE SEQUENCE [LARGE SCALE GENOMIC DNA]</scope>
    <source>
        <strain evidence="3 4">S2-2</strain>
    </source>
</reference>
<organism evidence="3 4">
    <name type="scientific">Tenacibaculum holothuriorum</name>
    <dbReference type="NCBI Taxonomy" id="1635173"/>
    <lineage>
        <taxon>Bacteria</taxon>
        <taxon>Pseudomonadati</taxon>
        <taxon>Bacteroidota</taxon>
        <taxon>Flavobacteriia</taxon>
        <taxon>Flavobacteriales</taxon>
        <taxon>Flavobacteriaceae</taxon>
        <taxon>Tenacibaculum</taxon>
    </lineage>
</organism>
<dbReference type="RefSeq" id="WP_086029128.1">
    <property type="nucleotide sequence ID" value="NZ_LAPZ01000001.1"/>
</dbReference>